<dbReference type="GO" id="GO:0015074">
    <property type="term" value="P:DNA integration"/>
    <property type="evidence" value="ECO:0007669"/>
    <property type="project" value="InterPro"/>
</dbReference>
<dbReference type="Pfam" id="PF00078">
    <property type="entry name" value="RVT_1"/>
    <property type="match status" value="1"/>
</dbReference>
<dbReference type="Pfam" id="PF00098">
    <property type="entry name" value="zf-CCHC"/>
    <property type="match status" value="1"/>
</dbReference>
<feature type="compositionally biased region" description="Acidic residues" evidence="9">
    <location>
        <begin position="2384"/>
        <end position="2397"/>
    </location>
</feature>
<dbReference type="CDD" id="cd00303">
    <property type="entry name" value="retropepsin_like"/>
    <property type="match status" value="1"/>
</dbReference>
<protein>
    <recommendedName>
        <fullName evidence="1">RNA-directed DNA polymerase</fullName>
        <ecNumber evidence="1">2.7.7.49</ecNumber>
    </recommendedName>
</protein>
<dbReference type="PANTHER" id="PTHR37984:SF5">
    <property type="entry name" value="PROTEIN NYNRIN-LIKE"/>
    <property type="match status" value="1"/>
</dbReference>
<keyword evidence="8" id="KW-0863">Zinc-finger</keyword>
<dbReference type="GO" id="GO:0004190">
    <property type="term" value="F:aspartic-type endopeptidase activity"/>
    <property type="evidence" value="ECO:0007669"/>
    <property type="project" value="InterPro"/>
</dbReference>
<evidence type="ECO:0000256" key="8">
    <source>
        <dbReference type="PROSITE-ProRule" id="PRU00047"/>
    </source>
</evidence>
<feature type="domain" description="CCHC-type" evidence="10">
    <location>
        <begin position="416"/>
        <end position="431"/>
    </location>
</feature>
<dbReference type="Gene3D" id="2.40.70.10">
    <property type="entry name" value="Acid Proteases"/>
    <property type="match status" value="1"/>
</dbReference>
<dbReference type="PROSITE" id="PS50158">
    <property type="entry name" value="ZF_CCHC"/>
    <property type="match status" value="1"/>
</dbReference>
<dbReference type="PROSITE" id="PS00141">
    <property type="entry name" value="ASP_PROTEASE"/>
    <property type="match status" value="1"/>
</dbReference>
<feature type="region of interest" description="Disordered" evidence="9">
    <location>
        <begin position="438"/>
        <end position="461"/>
    </location>
</feature>
<dbReference type="GO" id="GO:0006508">
    <property type="term" value="P:proteolysis"/>
    <property type="evidence" value="ECO:0007669"/>
    <property type="project" value="InterPro"/>
</dbReference>
<keyword evidence="13" id="KW-1185">Reference proteome</keyword>
<dbReference type="GO" id="GO:0008270">
    <property type="term" value="F:zinc ion binding"/>
    <property type="evidence" value="ECO:0007669"/>
    <property type="project" value="UniProtKB-KW"/>
</dbReference>
<dbReference type="SMART" id="SM00343">
    <property type="entry name" value="ZnF_C2HC"/>
    <property type="match status" value="1"/>
</dbReference>
<dbReference type="InterPro" id="IPR041588">
    <property type="entry name" value="Integrase_H2C2"/>
</dbReference>
<keyword evidence="5" id="KW-0255">Endonuclease</keyword>
<evidence type="ECO:0000259" key="10">
    <source>
        <dbReference type="PROSITE" id="PS50158"/>
    </source>
</evidence>
<evidence type="ECO:0000256" key="6">
    <source>
        <dbReference type="ARBA" id="ARBA00022801"/>
    </source>
</evidence>
<evidence type="ECO:0000259" key="12">
    <source>
        <dbReference type="PROSITE" id="PS50994"/>
    </source>
</evidence>
<dbReference type="PANTHER" id="PTHR37984">
    <property type="entry name" value="PROTEIN CBG26694"/>
    <property type="match status" value="1"/>
</dbReference>
<sequence>MSNKGEEEITIMAIDKNFWIGKTSVRVSDLEKSHNDVVILEDNVNRALRHIKREVNQNTEAINKASEDANRNFISLNLNITELNDKVLALENGVGKDEQNSELDLDGNGSSNNRPARIPGVQTAGKNRVMTRKENVDDDSEEFNFTINMLTSNAGIEIFGEESVYAFDKWAERFKDYLIVAGRNWTEQEKVARLRLALGDTPRDLFRELTADQMANVGTALTALRSKLDSPQRREAARLTLSVCKQKEDESVAQFLKRLIPLVEVTNPGLVDDARKEKICEELRGRLKPSLTNMMRLLGTAQMSNLQKFKERAEEVEAVLQSDKGLPTQIEQVVNVLRNQGKTLNLNTNTQPNNNFNRRFDQPNFRRFTREDAQNRNPQAFNQNYRGTNANRINIPARGWSSQQMRSERNWTGCSRCYNCNRTGHVARECRLRRNNFQNNWPNRNNYDFQQSSSQQQYKTNSYPKQQNSVNTVQSNMTVVPVEELLQALGSMNIKSTDTPMEELRSVTLNNKIPAVQENTANSKTEPAVKQRSNIISKTTNWEGLGPKITKFSLGLLMLLTMIIPASSIINHPLICQTQAQNILWELPDFETCSHKALNHSIPPVSKRFEIYLPNDLEHEIEAWACRKVKKSIRKYTSITGVPIQEEMSSEPMKVSEEECKQMIEHGKCSLGILKNDSGILYTENKIDLSPRFWFVGSFSWKQEHLQNCEYTKVGTWNGTQLDNVWISEEINFRLTFPGKPAKAFSCGVGLILSVEGPAVRDVTPQKAPGLVKSENKGYGKIRPNNLPPWIHIRRRKRAIEGWVSESELDAKLSYLDAKMSEMMTVSFSQALKSICDYMEETRRWATATILKDPTSFARAVFQEEKLVAKRVSSSIISVWPCVQLNWNEYEFTRVYIQNGKAECFDQLPIKFKTRGNEKLAFLDPITMIISPIARKAPCAEFRKQYVKTNDKVLEVDQLTGQVKEVTVRKLKKFNTPSLTVPKIPIHTFHHLVLTNITDLATHAFVTNMVRVSTITYTIQKKDTEVLTTMSEEWKDVKDEIKNAVFGDILHIWDIIRNVILILVFLDLCIRIWLIIRDGYKGAGEYNRARFWSRNKNRALKPEEVIETQVESHSKETSEITLNPKLGTAKFTPIVLINKETSRKTEQKEEINTINMLGLKQTVNNCQNSSIAESTVVDVKINSLPVRALIDTGASLSVAPRSIANRINGTLTNSFVEATSASGHVIIFRECIEVNLELAKASLKIKIHLADDQEFVNMQNYDIILGCNVFKKLNKPIGFDFINSKFYIGEEFMPMGSSKRLLNNLRIRSTEDSTIQPNSQCVIRGKLDIMSPLKNHLLINSPDKSLKSRELGLIPSVSSSGEVEVALAVVNPTMEPKLIRQGEHIAYANEIKQITEGYFCEETSDEAMLLENQNEIKTDPAYKVDLSKSAVNENQKRELEALLEEFSDVFSKFQYDLGLYTQDEHHITTTTEEPVFSLPRRMPYKYREELNKHIEQLLASGVMVESETPWVTPFVVVQKKDGGIRPCLDFRKLNEVTVPDRYPLPRLDSIMERVGNCNYYTSLDLSSGYLQIKLSEETSWKCGVITEDKVYQMITMPFGMKNATAAFSRAMATVLCGLDEFALSYVDDILIFTKKGNFNDHLHSIRKVLERFRLYNLKLSPKKCLFATKEMNFLGYTLNAEGFKPSLSRIEIITKMPEPKNVREVKRVLGKAGFYRRHIENFASIVEPLLMLTRKSNKFNWGEKQQKSFEQIKELLSKAPNLIFPDYSKPFHIFTDASSVGQGGVLMQKNEEANTFSAIAYCSRTLSASERKWPTVQVELSAIIYSLREFRPYIFMSDIELHTDHKPLAYLLKKVETHPQLARWLIELQNYQIKIVHVSGKQNTLADALSRAAEDTPIKDIQSLDELQDIIDFPVCLAINAHSRLAMFPFIHAITLRHNDGNSYEIDLVKEQNEDPEAKIYLQFLKTGEFPYDFSETEKDALVVEASNMFTKSGILYYKSKGFAPRIYIPISLRALIFESFHTSPLGGGHLNVRKTLHKCKKYFWPRMHTDISNWIRLCITCQLRHSPVPSYRAEMMIVPSNTLFSRVGLDLAGPFPTTKKGNKHILNIVCWFTKYIVSIPIPDAKANTIAKALFNNCYLKYGGFTELITDNATAFTSELFKEFCSMLYINKRYATPHWSQGNAATERTFRTFHNMLAKYITEEEPDYDEYLDAVCFCYNTSVHTSTNETPFFLMFGRDPIFCVDQIIDPNIRECSISSDRDEFKQKLVKCLRNAWECAAETHTESQLKFKEQYDKKVRQPEIQVGDRVLLRNYAGKPNTSKKFHLPWKGIYRVVKLENVHATIVSCVSPQAKPKQVHINQIKKCFESLGPPCTIPEPEKQTPDEETVQEPEIELEEFPAPINNKSDTDKAEDQINENSRLAEKRSRNKGSEIEELDSNEIQSTPENTNYNLRKRSQLRRPKRYL</sequence>
<evidence type="ECO:0000256" key="5">
    <source>
        <dbReference type="ARBA" id="ARBA00022759"/>
    </source>
</evidence>
<feature type="compositionally biased region" description="Basic and acidic residues" evidence="9">
    <location>
        <begin position="2420"/>
        <end position="2432"/>
    </location>
</feature>
<evidence type="ECO:0000313" key="14">
    <source>
        <dbReference type="WBParaSite" id="Minc3s00290g09518"/>
    </source>
</evidence>
<dbReference type="GO" id="GO:0019899">
    <property type="term" value="F:enzyme binding"/>
    <property type="evidence" value="ECO:0007669"/>
    <property type="project" value="UniProtKB-ARBA"/>
</dbReference>
<dbReference type="PROSITE" id="PS50878">
    <property type="entry name" value="RT_POL"/>
    <property type="match status" value="1"/>
</dbReference>
<feature type="domain" description="Integrase catalytic" evidence="12">
    <location>
        <begin position="2076"/>
        <end position="2239"/>
    </location>
</feature>
<dbReference type="Gene3D" id="3.30.70.270">
    <property type="match status" value="2"/>
</dbReference>
<feature type="compositionally biased region" description="Basic residues" evidence="9">
    <location>
        <begin position="2452"/>
        <end position="2465"/>
    </location>
</feature>
<evidence type="ECO:0000256" key="9">
    <source>
        <dbReference type="SAM" id="MobiDB-lite"/>
    </source>
</evidence>
<dbReference type="InterPro" id="IPR036397">
    <property type="entry name" value="RNaseH_sf"/>
</dbReference>
<evidence type="ECO:0000256" key="1">
    <source>
        <dbReference type="ARBA" id="ARBA00012493"/>
    </source>
</evidence>
<dbReference type="SUPFAM" id="SSF57756">
    <property type="entry name" value="Retrovirus zinc finger-like domains"/>
    <property type="match status" value="1"/>
</dbReference>
<evidence type="ECO:0000313" key="13">
    <source>
        <dbReference type="Proteomes" id="UP000887563"/>
    </source>
</evidence>
<dbReference type="InterPro" id="IPR001584">
    <property type="entry name" value="Integrase_cat-core"/>
</dbReference>
<keyword evidence="4" id="KW-0540">Nuclease</keyword>
<dbReference type="Gene3D" id="3.10.10.10">
    <property type="entry name" value="HIV Type 1 Reverse Transcriptase, subunit A, domain 1"/>
    <property type="match status" value="1"/>
</dbReference>
<dbReference type="GO" id="GO:0003964">
    <property type="term" value="F:RNA-directed DNA polymerase activity"/>
    <property type="evidence" value="ECO:0007669"/>
    <property type="project" value="UniProtKB-KW"/>
</dbReference>
<dbReference type="EC" id="2.7.7.49" evidence="1"/>
<proteinExistence type="predicted"/>
<keyword evidence="8" id="KW-0862">Zinc</keyword>
<dbReference type="Pfam" id="PF13975">
    <property type="entry name" value="gag-asp_proteas"/>
    <property type="match status" value="1"/>
</dbReference>
<keyword evidence="2" id="KW-0808">Transferase</keyword>
<organism evidence="13 14">
    <name type="scientific">Meloidogyne incognita</name>
    <name type="common">Southern root-knot nematode worm</name>
    <name type="synonym">Oxyuris incognita</name>
    <dbReference type="NCBI Taxonomy" id="6306"/>
    <lineage>
        <taxon>Eukaryota</taxon>
        <taxon>Metazoa</taxon>
        <taxon>Ecdysozoa</taxon>
        <taxon>Nematoda</taxon>
        <taxon>Chromadorea</taxon>
        <taxon>Rhabditida</taxon>
        <taxon>Tylenchina</taxon>
        <taxon>Tylenchomorpha</taxon>
        <taxon>Tylenchoidea</taxon>
        <taxon>Meloidogynidae</taxon>
        <taxon>Meloidogyninae</taxon>
        <taxon>Meloidogyne</taxon>
        <taxon>Meloidogyne incognita group</taxon>
    </lineage>
</organism>
<dbReference type="SUPFAM" id="SSF56672">
    <property type="entry name" value="DNA/RNA polymerases"/>
    <property type="match status" value="1"/>
</dbReference>
<dbReference type="InterPro" id="IPR043128">
    <property type="entry name" value="Rev_trsase/Diguanyl_cyclase"/>
</dbReference>
<dbReference type="InterPro" id="IPR000477">
    <property type="entry name" value="RT_dom"/>
</dbReference>
<dbReference type="InterPro" id="IPR043502">
    <property type="entry name" value="DNA/RNA_pol_sf"/>
</dbReference>
<dbReference type="GO" id="GO:0042575">
    <property type="term" value="C:DNA polymerase complex"/>
    <property type="evidence" value="ECO:0007669"/>
    <property type="project" value="UniProtKB-ARBA"/>
</dbReference>
<dbReference type="CDD" id="cd09274">
    <property type="entry name" value="RNase_HI_RT_Ty3"/>
    <property type="match status" value="1"/>
</dbReference>
<dbReference type="WBParaSite" id="Minc3s00290g09518">
    <property type="protein sequence ID" value="Minc3s00290g09518"/>
    <property type="gene ID" value="Minc3s00290g09518"/>
</dbReference>
<evidence type="ECO:0000256" key="2">
    <source>
        <dbReference type="ARBA" id="ARBA00022679"/>
    </source>
</evidence>
<dbReference type="InterPro" id="IPR036875">
    <property type="entry name" value="Znf_CCHC_sf"/>
</dbReference>
<feature type="region of interest" description="Disordered" evidence="9">
    <location>
        <begin position="98"/>
        <end position="120"/>
    </location>
</feature>
<accession>A0A914L5T8</accession>
<dbReference type="InterPro" id="IPR041373">
    <property type="entry name" value="RT_RNaseH"/>
</dbReference>
<feature type="region of interest" description="Disordered" evidence="9">
    <location>
        <begin position="2372"/>
        <end position="2465"/>
    </location>
</feature>
<dbReference type="FunFam" id="3.30.420.10:FF:000032">
    <property type="entry name" value="Retrovirus-related Pol polyprotein from transposon 297-like Protein"/>
    <property type="match status" value="1"/>
</dbReference>
<dbReference type="Pfam" id="PF17917">
    <property type="entry name" value="RT_RNaseH"/>
    <property type="match status" value="1"/>
</dbReference>
<dbReference type="SUPFAM" id="SSF50630">
    <property type="entry name" value="Acid proteases"/>
    <property type="match status" value="1"/>
</dbReference>
<keyword evidence="3" id="KW-0548">Nucleotidyltransferase</keyword>
<dbReference type="Gene3D" id="3.30.420.10">
    <property type="entry name" value="Ribonuclease H-like superfamily/Ribonuclease H"/>
    <property type="match status" value="1"/>
</dbReference>
<dbReference type="InterPro" id="IPR050951">
    <property type="entry name" value="Retrovirus_Pol_polyprotein"/>
</dbReference>
<dbReference type="InterPro" id="IPR012337">
    <property type="entry name" value="RNaseH-like_sf"/>
</dbReference>
<dbReference type="GO" id="GO:0004519">
    <property type="term" value="F:endonuclease activity"/>
    <property type="evidence" value="ECO:0007669"/>
    <property type="project" value="UniProtKB-KW"/>
</dbReference>
<name>A0A914L5T8_MELIC</name>
<feature type="compositionally biased region" description="Low complexity" evidence="9">
    <location>
        <begin position="438"/>
        <end position="457"/>
    </location>
</feature>
<keyword evidence="6" id="KW-0378">Hydrolase</keyword>
<reference evidence="14" key="1">
    <citation type="submission" date="2022-11" db="UniProtKB">
        <authorList>
            <consortium name="WormBaseParasite"/>
        </authorList>
    </citation>
    <scope>IDENTIFICATION</scope>
</reference>
<dbReference type="FunFam" id="3.30.70.270:FF:000020">
    <property type="entry name" value="Transposon Tf2-6 polyprotein-like Protein"/>
    <property type="match status" value="1"/>
</dbReference>
<feature type="domain" description="Reverse transcriptase" evidence="11">
    <location>
        <begin position="1498"/>
        <end position="1678"/>
    </location>
</feature>
<dbReference type="PROSITE" id="PS50994">
    <property type="entry name" value="INTEGRASE"/>
    <property type="match status" value="1"/>
</dbReference>
<dbReference type="InterPro" id="IPR021109">
    <property type="entry name" value="Peptidase_aspartic_dom_sf"/>
</dbReference>
<dbReference type="Proteomes" id="UP000887563">
    <property type="component" value="Unplaced"/>
</dbReference>
<evidence type="ECO:0000256" key="7">
    <source>
        <dbReference type="ARBA" id="ARBA00022918"/>
    </source>
</evidence>
<keyword evidence="7" id="KW-0695">RNA-directed DNA polymerase</keyword>
<evidence type="ECO:0000259" key="11">
    <source>
        <dbReference type="PROSITE" id="PS50878"/>
    </source>
</evidence>
<dbReference type="SUPFAM" id="SSF53098">
    <property type="entry name" value="Ribonuclease H-like"/>
    <property type="match status" value="1"/>
</dbReference>
<feature type="compositionally biased region" description="Polar residues" evidence="9">
    <location>
        <begin position="2439"/>
        <end position="2451"/>
    </location>
</feature>
<keyword evidence="8" id="KW-0479">Metal-binding</keyword>
<dbReference type="GO" id="GO:0003676">
    <property type="term" value="F:nucleic acid binding"/>
    <property type="evidence" value="ECO:0007669"/>
    <property type="project" value="InterPro"/>
</dbReference>
<evidence type="ECO:0000256" key="3">
    <source>
        <dbReference type="ARBA" id="ARBA00022695"/>
    </source>
</evidence>
<dbReference type="CDD" id="cd01647">
    <property type="entry name" value="RT_LTR"/>
    <property type="match status" value="1"/>
</dbReference>
<dbReference type="Gene3D" id="1.10.340.70">
    <property type="match status" value="1"/>
</dbReference>
<evidence type="ECO:0000256" key="4">
    <source>
        <dbReference type="ARBA" id="ARBA00022722"/>
    </source>
</evidence>
<dbReference type="InterPro" id="IPR001969">
    <property type="entry name" value="Aspartic_peptidase_AS"/>
</dbReference>
<dbReference type="Pfam" id="PF17921">
    <property type="entry name" value="Integrase_H2C2"/>
    <property type="match status" value="1"/>
</dbReference>
<dbReference type="InterPro" id="IPR001878">
    <property type="entry name" value="Znf_CCHC"/>
</dbReference>